<organism evidence="1 2">
    <name type="scientific">Brachionus plicatilis</name>
    <name type="common">Marine rotifer</name>
    <name type="synonym">Brachionus muelleri</name>
    <dbReference type="NCBI Taxonomy" id="10195"/>
    <lineage>
        <taxon>Eukaryota</taxon>
        <taxon>Metazoa</taxon>
        <taxon>Spiralia</taxon>
        <taxon>Gnathifera</taxon>
        <taxon>Rotifera</taxon>
        <taxon>Eurotatoria</taxon>
        <taxon>Monogononta</taxon>
        <taxon>Pseudotrocha</taxon>
        <taxon>Ploima</taxon>
        <taxon>Brachionidae</taxon>
        <taxon>Brachionus</taxon>
    </lineage>
</organism>
<accession>A0A3M7PLA3</accession>
<gene>
    <name evidence="1" type="ORF">BpHYR1_006697</name>
</gene>
<protein>
    <submittedName>
        <fullName evidence="1">Uncharacterized protein</fullName>
    </submittedName>
</protein>
<evidence type="ECO:0000313" key="1">
    <source>
        <dbReference type="EMBL" id="RMZ99524.1"/>
    </source>
</evidence>
<reference evidence="1 2" key="1">
    <citation type="journal article" date="2018" name="Sci. Rep.">
        <title>Genomic signatures of local adaptation to the degree of environmental predictability in rotifers.</title>
        <authorList>
            <person name="Franch-Gras L."/>
            <person name="Hahn C."/>
            <person name="Garcia-Roger E.M."/>
            <person name="Carmona M.J."/>
            <person name="Serra M."/>
            <person name="Gomez A."/>
        </authorList>
    </citation>
    <scope>NUCLEOTIDE SEQUENCE [LARGE SCALE GENOMIC DNA]</scope>
    <source>
        <strain evidence="1">HYR1</strain>
    </source>
</reference>
<dbReference type="AlphaFoldDB" id="A0A3M7PLA3"/>
<comment type="caution">
    <text evidence="1">The sequence shown here is derived from an EMBL/GenBank/DDBJ whole genome shotgun (WGS) entry which is preliminary data.</text>
</comment>
<dbReference type="EMBL" id="REGN01010192">
    <property type="protein sequence ID" value="RMZ99524.1"/>
    <property type="molecule type" value="Genomic_DNA"/>
</dbReference>
<keyword evidence="2" id="KW-1185">Reference proteome</keyword>
<proteinExistence type="predicted"/>
<dbReference type="Proteomes" id="UP000276133">
    <property type="component" value="Unassembled WGS sequence"/>
</dbReference>
<sequence length="78" mass="9285">MRLKQLMRCPLCKVFHFSRESQTTSDKKNTSFCEQLKRLEKRLFINCLEYEYKIVKALISFSFRSLKVGLVDSGHCEF</sequence>
<evidence type="ECO:0000313" key="2">
    <source>
        <dbReference type="Proteomes" id="UP000276133"/>
    </source>
</evidence>
<name>A0A3M7PLA3_BRAPC</name>